<sequence length="223" mass="25313">MLIRESSARLALIELGDLARNDLPSWLEKHEESLREIVEWASSYLSRPHPEVGRKGHVCPFVKTSMNRELFYLAVESGVPKSSAETAEVLRGYRDWFVELARQHGGAAQYTTILVLFPDLPRDRVVEIIENTQELLKADYVSHGLMIGEFHDGPPAKSGLWNPEFRPLKSPVPLLAIRHMVPTDLPFLKDDPEQLAEYLRRYGKQSQPAMAAPPPARERGEDH</sequence>
<dbReference type="KEGG" id="sata:C5746_38415"/>
<organism evidence="3 4">
    <name type="scientific">Streptomyces atratus</name>
    <dbReference type="NCBI Taxonomy" id="1893"/>
    <lineage>
        <taxon>Bacteria</taxon>
        <taxon>Bacillati</taxon>
        <taxon>Actinomycetota</taxon>
        <taxon>Actinomycetes</taxon>
        <taxon>Kitasatosporales</taxon>
        <taxon>Streptomycetaceae</taxon>
        <taxon>Streptomyces</taxon>
    </lineage>
</organism>
<feature type="region of interest" description="Disordered" evidence="1">
    <location>
        <begin position="202"/>
        <end position="223"/>
    </location>
</feature>
<reference evidence="3 4" key="1">
    <citation type="journal article" date="2018" name="Front. Microbiol.">
        <title>Genome Sequencing of Streptomyces atratus SCSIOZH16 and Activation Production of Nocardamine via Metabolic Engineering.</title>
        <authorList>
            <person name="Li Y."/>
            <person name="Zhang C."/>
            <person name="Liu C."/>
            <person name="Ju J."/>
            <person name="Ma J."/>
        </authorList>
    </citation>
    <scope>NUCLEOTIDE SEQUENCE [LARGE SCALE GENOMIC DNA]</scope>
    <source>
        <strain evidence="3 4">SCSIO_ZH16</strain>
    </source>
</reference>
<protein>
    <recommendedName>
        <fullName evidence="2">DUF6875 domain-containing protein</fullName>
    </recommendedName>
</protein>
<evidence type="ECO:0000313" key="3">
    <source>
        <dbReference type="EMBL" id="AXE81833.1"/>
    </source>
</evidence>
<dbReference type="InterPro" id="IPR049240">
    <property type="entry name" value="DUF6875"/>
</dbReference>
<dbReference type="Proteomes" id="UP000252698">
    <property type="component" value="Chromosome"/>
</dbReference>
<name>A0A2Z5JNA1_STRAR</name>
<evidence type="ECO:0000256" key="1">
    <source>
        <dbReference type="SAM" id="MobiDB-lite"/>
    </source>
</evidence>
<dbReference type="Pfam" id="PF21780">
    <property type="entry name" value="DUF6875"/>
    <property type="match status" value="1"/>
</dbReference>
<dbReference type="AlphaFoldDB" id="A0A2Z5JNA1"/>
<dbReference type="RefSeq" id="WP_114248237.1">
    <property type="nucleotide sequence ID" value="NZ_CP027306.1"/>
</dbReference>
<dbReference type="GeneID" id="95524183"/>
<evidence type="ECO:0000259" key="2">
    <source>
        <dbReference type="Pfam" id="PF21780"/>
    </source>
</evidence>
<gene>
    <name evidence="3" type="ORF">C5746_38415</name>
</gene>
<accession>A0A2Z5JNA1</accession>
<dbReference type="EMBL" id="CP027306">
    <property type="protein sequence ID" value="AXE81833.1"/>
    <property type="molecule type" value="Genomic_DNA"/>
</dbReference>
<evidence type="ECO:0000313" key="4">
    <source>
        <dbReference type="Proteomes" id="UP000252698"/>
    </source>
</evidence>
<proteinExistence type="predicted"/>
<feature type="domain" description="DUF6875" evidence="2">
    <location>
        <begin position="34"/>
        <end position="208"/>
    </location>
</feature>